<dbReference type="EMBL" id="BMAT01002940">
    <property type="protein sequence ID" value="GFS17005.1"/>
    <property type="molecule type" value="Genomic_DNA"/>
</dbReference>
<sequence length="93" mass="10198">MRTVQHVSNENKKYAALHSYSLVPVRGHVSTFIRAQANSQRMRHNHVPTLSPLQNTSEKQDPLCTIVGSSDVVSPAPFRAFSISLALNSALQG</sequence>
<feature type="region of interest" description="Disordered" evidence="1">
    <location>
        <begin position="38"/>
        <end position="58"/>
    </location>
</feature>
<evidence type="ECO:0000313" key="2">
    <source>
        <dbReference type="EMBL" id="GFS17005.1"/>
    </source>
</evidence>
<evidence type="ECO:0000313" key="3">
    <source>
        <dbReference type="Proteomes" id="UP000762676"/>
    </source>
</evidence>
<comment type="caution">
    <text evidence="2">The sequence shown here is derived from an EMBL/GenBank/DDBJ whole genome shotgun (WGS) entry which is preliminary data.</text>
</comment>
<protein>
    <submittedName>
        <fullName evidence="2">Uncharacterized protein</fullName>
    </submittedName>
</protein>
<organism evidence="2 3">
    <name type="scientific">Elysia marginata</name>
    <dbReference type="NCBI Taxonomy" id="1093978"/>
    <lineage>
        <taxon>Eukaryota</taxon>
        <taxon>Metazoa</taxon>
        <taxon>Spiralia</taxon>
        <taxon>Lophotrochozoa</taxon>
        <taxon>Mollusca</taxon>
        <taxon>Gastropoda</taxon>
        <taxon>Heterobranchia</taxon>
        <taxon>Euthyneura</taxon>
        <taxon>Panpulmonata</taxon>
        <taxon>Sacoglossa</taxon>
        <taxon>Placobranchoidea</taxon>
        <taxon>Plakobranchidae</taxon>
        <taxon>Elysia</taxon>
    </lineage>
</organism>
<name>A0AAV4J408_9GAST</name>
<proteinExistence type="predicted"/>
<dbReference type="AlphaFoldDB" id="A0AAV4J408"/>
<accession>A0AAV4J408</accession>
<reference evidence="2 3" key="1">
    <citation type="journal article" date="2021" name="Elife">
        <title>Chloroplast acquisition without the gene transfer in kleptoplastic sea slugs, Plakobranchus ocellatus.</title>
        <authorList>
            <person name="Maeda T."/>
            <person name="Takahashi S."/>
            <person name="Yoshida T."/>
            <person name="Shimamura S."/>
            <person name="Takaki Y."/>
            <person name="Nagai Y."/>
            <person name="Toyoda A."/>
            <person name="Suzuki Y."/>
            <person name="Arimoto A."/>
            <person name="Ishii H."/>
            <person name="Satoh N."/>
            <person name="Nishiyama T."/>
            <person name="Hasebe M."/>
            <person name="Maruyama T."/>
            <person name="Minagawa J."/>
            <person name="Obokata J."/>
            <person name="Shigenobu S."/>
        </authorList>
    </citation>
    <scope>NUCLEOTIDE SEQUENCE [LARGE SCALE GENOMIC DNA]</scope>
</reference>
<dbReference type="Proteomes" id="UP000762676">
    <property type="component" value="Unassembled WGS sequence"/>
</dbReference>
<gene>
    <name evidence="2" type="ORF">ElyMa_001486800</name>
</gene>
<keyword evidence="3" id="KW-1185">Reference proteome</keyword>
<evidence type="ECO:0000256" key="1">
    <source>
        <dbReference type="SAM" id="MobiDB-lite"/>
    </source>
</evidence>